<dbReference type="InterPro" id="IPR059044">
    <property type="entry name" value="TM_Tm6sf1/2"/>
</dbReference>
<evidence type="ECO:0000256" key="8">
    <source>
        <dbReference type="SAM" id="MobiDB-lite"/>
    </source>
</evidence>
<evidence type="ECO:0000256" key="5">
    <source>
        <dbReference type="ARBA" id="ARBA00023136"/>
    </source>
</evidence>
<feature type="domain" description="EXPERA" evidence="10">
    <location>
        <begin position="221"/>
        <end position="357"/>
    </location>
</feature>
<dbReference type="Proteomes" id="UP001497497">
    <property type="component" value="Unassembled WGS sequence"/>
</dbReference>
<dbReference type="Gene3D" id="1.20.1250.20">
    <property type="entry name" value="MFS general substrate transporter like domains"/>
    <property type="match status" value="1"/>
</dbReference>
<dbReference type="Pfam" id="PF26083">
    <property type="entry name" value="TM_Tm6sf2"/>
    <property type="match status" value="1"/>
</dbReference>
<sequence>MTLTGAIIVFLTSLSALPISYTFNTISNIKDQRLILITGLISFALVSGVPWMILRRKLQKVDSFFYVLSLLTFSSVMSLIIALENDGLIAEFMGFYLREGEPYLKTAHGTMISYWDGIAHYGLYLMMLAAVSWNQSFYDVGLYWVGSFAYSKLVLVLAVLMGEDGLRWPFLLNFPCIIICAVVSLRFLNEKHEEGCRLKAELKPEEKMTTPSITSIKKRPLDIILLAFNIFAICVTIFRFIAVMKGNIGIVNVYKEKIEPYLTDPLPYPKAQMMIHTLYFIPYYIMSSYALLWPGQSWILRWSLIQAGAAGQGQFTYMGSSFHYRTPYIHRVPQTALAKSIFWLVNGILFIVPQIAALRCLNNPDFFLQQEKPTSVEQSGSLVSNGKPPSITGSVKKMD</sequence>
<accession>A0AAV2H516</accession>
<evidence type="ECO:0000256" key="2">
    <source>
        <dbReference type="ARBA" id="ARBA00022692"/>
    </source>
</evidence>
<evidence type="ECO:0000256" key="6">
    <source>
        <dbReference type="ARBA" id="ARBA00034760"/>
    </source>
</evidence>
<feature type="transmembrane region" description="Helical" evidence="9">
    <location>
        <begin position="140"/>
        <end position="162"/>
    </location>
</feature>
<dbReference type="GO" id="GO:0012505">
    <property type="term" value="C:endomembrane system"/>
    <property type="evidence" value="ECO:0007669"/>
    <property type="project" value="UniProtKB-SubCell"/>
</dbReference>
<feature type="transmembrane region" description="Helical" evidence="9">
    <location>
        <begin position="223"/>
        <end position="242"/>
    </location>
</feature>
<keyword evidence="3" id="KW-0677">Repeat</keyword>
<feature type="domain" description="EXPERA" evidence="10">
    <location>
        <begin position="61"/>
        <end position="184"/>
    </location>
</feature>
<feature type="transmembrane region" description="Helical" evidence="9">
    <location>
        <begin position="65"/>
        <end position="83"/>
    </location>
</feature>
<feature type="region of interest" description="Disordered" evidence="8">
    <location>
        <begin position="378"/>
        <end position="399"/>
    </location>
</feature>
<keyword evidence="12" id="KW-1185">Reference proteome</keyword>
<dbReference type="InterPro" id="IPR047195">
    <property type="entry name" value="TM6SF1-like"/>
</dbReference>
<keyword evidence="5 7" id="KW-0472">Membrane</keyword>
<organism evidence="11 12">
    <name type="scientific">Lymnaea stagnalis</name>
    <name type="common">Great pond snail</name>
    <name type="synonym">Helix stagnalis</name>
    <dbReference type="NCBI Taxonomy" id="6523"/>
    <lineage>
        <taxon>Eukaryota</taxon>
        <taxon>Metazoa</taxon>
        <taxon>Spiralia</taxon>
        <taxon>Lophotrochozoa</taxon>
        <taxon>Mollusca</taxon>
        <taxon>Gastropoda</taxon>
        <taxon>Heterobranchia</taxon>
        <taxon>Euthyneura</taxon>
        <taxon>Panpulmonata</taxon>
        <taxon>Hygrophila</taxon>
        <taxon>Lymnaeoidea</taxon>
        <taxon>Lymnaeidae</taxon>
        <taxon>Lymnaea</taxon>
    </lineage>
</organism>
<gene>
    <name evidence="11" type="ORF">GSLYS_00002637001</name>
</gene>
<comment type="subcellular location">
    <subcellularLocation>
        <location evidence="1">Endomembrane system</location>
        <topology evidence="1">Multi-pass membrane protein</topology>
    </subcellularLocation>
</comment>
<protein>
    <recommendedName>
        <fullName evidence="10">EXPERA domain-containing protein</fullName>
    </recommendedName>
</protein>
<dbReference type="EMBL" id="CAXITT010000033">
    <property type="protein sequence ID" value="CAL1528467.1"/>
    <property type="molecule type" value="Genomic_DNA"/>
</dbReference>
<name>A0AAV2H516_LYMST</name>
<evidence type="ECO:0000256" key="7">
    <source>
        <dbReference type="PROSITE-ProRule" id="PRU01087"/>
    </source>
</evidence>
<dbReference type="PROSITE" id="PS51751">
    <property type="entry name" value="EXPERA"/>
    <property type="match status" value="2"/>
</dbReference>
<feature type="transmembrane region" description="Helical" evidence="9">
    <location>
        <begin position="273"/>
        <end position="292"/>
    </location>
</feature>
<feature type="transmembrane region" description="Helical" evidence="9">
    <location>
        <begin position="168"/>
        <end position="188"/>
    </location>
</feature>
<keyword evidence="2 7" id="KW-0812">Transmembrane</keyword>
<evidence type="ECO:0000256" key="1">
    <source>
        <dbReference type="ARBA" id="ARBA00004127"/>
    </source>
</evidence>
<comment type="similarity">
    <text evidence="6">Belongs to the TM6SF family.</text>
</comment>
<dbReference type="AlphaFoldDB" id="A0AAV2H516"/>
<evidence type="ECO:0000313" key="11">
    <source>
        <dbReference type="EMBL" id="CAL1528467.1"/>
    </source>
</evidence>
<dbReference type="InterPro" id="IPR033118">
    <property type="entry name" value="EXPERA"/>
</dbReference>
<keyword evidence="4 7" id="KW-1133">Transmembrane helix</keyword>
<evidence type="ECO:0000256" key="4">
    <source>
        <dbReference type="ARBA" id="ARBA00022989"/>
    </source>
</evidence>
<dbReference type="GO" id="GO:0016020">
    <property type="term" value="C:membrane"/>
    <property type="evidence" value="ECO:0007669"/>
    <property type="project" value="UniProtKB-UniRule"/>
</dbReference>
<dbReference type="CDD" id="cd21106">
    <property type="entry name" value="TM6SF1-like"/>
    <property type="match status" value="1"/>
</dbReference>
<dbReference type="PANTHER" id="PTHR14568">
    <property type="entry name" value="TRANSMEMBRANE SUPERFAMILY 6 MEMBER 1/2"/>
    <property type="match status" value="1"/>
</dbReference>
<evidence type="ECO:0000256" key="3">
    <source>
        <dbReference type="ARBA" id="ARBA00022737"/>
    </source>
</evidence>
<evidence type="ECO:0000259" key="10">
    <source>
        <dbReference type="PROSITE" id="PS51751"/>
    </source>
</evidence>
<reference evidence="11 12" key="1">
    <citation type="submission" date="2024-04" db="EMBL/GenBank/DDBJ databases">
        <authorList>
            <consortium name="Genoscope - CEA"/>
            <person name="William W."/>
        </authorList>
    </citation>
    <scope>NUCLEOTIDE SEQUENCE [LARGE SCALE GENOMIC DNA]</scope>
</reference>
<comment type="caution">
    <text evidence="11">The sequence shown here is derived from an EMBL/GenBank/DDBJ whole genome shotgun (WGS) entry which is preliminary data.</text>
</comment>
<feature type="transmembrane region" description="Helical" evidence="9">
    <location>
        <begin position="34"/>
        <end position="53"/>
    </location>
</feature>
<feature type="transmembrane region" description="Helical" evidence="9">
    <location>
        <begin position="112"/>
        <end position="133"/>
    </location>
</feature>
<proteinExistence type="inferred from homology"/>
<dbReference type="InterPro" id="IPR036259">
    <property type="entry name" value="MFS_trans_sf"/>
</dbReference>
<evidence type="ECO:0000313" key="12">
    <source>
        <dbReference type="Proteomes" id="UP001497497"/>
    </source>
</evidence>
<evidence type="ECO:0000256" key="9">
    <source>
        <dbReference type="SAM" id="Phobius"/>
    </source>
</evidence>
<dbReference type="PANTHER" id="PTHR14568:SF8">
    <property type="entry name" value="EXPERA DOMAIN-CONTAINING PROTEIN"/>
    <property type="match status" value="1"/>
</dbReference>